<gene>
    <name evidence="1" type="ORF">MA16_Dca005897</name>
</gene>
<dbReference type="Proteomes" id="UP000233837">
    <property type="component" value="Unassembled WGS sequence"/>
</dbReference>
<evidence type="ECO:0000313" key="2">
    <source>
        <dbReference type="Proteomes" id="UP000233837"/>
    </source>
</evidence>
<evidence type="ECO:0000313" key="1">
    <source>
        <dbReference type="EMBL" id="PKU80366.1"/>
    </source>
</evidence>
<sequence>MANNHLEQSDQEEVCQPTYDQLLEICEKIHASHRKIKKTHTSLKLEFLNLQKEHEVLIKDHLQIDSNHMSLLDEFDELNKKHYALVIEHDSLKAPYTSLESNFKTYIDKSEQRDHNLRLNNVSLESAN</sequence>
<reference evidence="1 2" key="1">
    <citation type="journal article" date="2016" name="Sci. Rep.">
        <title>The Dendrobium catenatum Lindl. genome sequence provides insights into polysaccharide synthase, floral development and adaptive evolution.</title>
        <authorList>
            <person name="Zhang G.Q."/>
            <person name="Xu Q."/>
            <person name="Bian C."/>
            <person name="Tsai W.C."/>
            <person name="Yeh C.M."/>
            <person name="Liu K.W."/>
            <person name="Yoshida K."/>
            <person name="Zhang L.S."/>
            <person name="Chang S.B."/>
            <person name="Chen F."/>
            <person name="Shi Y."/>
            <person name="Su Y.Y."/>
            <person name="Zhang Y.Q."/>
            <person name="Chen L.J."/>
            <person name="Yin Y."/>
            <person name="Lin M."/>
            <person name="Huang H."/>
            <person name="Deng H."/>
            <person name="Wang Z.W."/>
            <person name="Zhu S.L."/>
            <person name="Zhao X."/>
            <person name="Deng C."/>
            <person name="Niu S.C."/>
            <person name="Huang J."/>
            <person name="Wang M."/>
            <person name="Liu G.H."/>
            <person name="Yang H.J."/>
            <person name="Xiao X.J."/>
            <person name="Hsiao Y.Y."/>
            <person name="Wu W.L."/>
            <person name="Chen Y.Y."/>
            <person name="Mitsuda N."/>
            <person name="Ohme-Takagi M."/>
            <person name="Luo Y.B."/>
            <person name="Van de Peer Y."/>
            <person name="Liu Z.J."/>
        </authorList>
    </citation>
    <scope>NUCLEOTIDE SEQUENCE [LARGE SCALE GENOMIC DNA]</scope>
    <source>
        <tissue evidence="1">The whole plant</tissue>
    </source>
</reference>
<dbReference type="EMBL" id="KZ502363">
    <property type="protein sequence ID" value="PKU80366.1"/>
    <property type="molecule type" value="Genomic_DNA"/>
</dbReference>
<reference evidence="1 2" key="2">
    <citation type="journal article" date="2017" name="Nature">
        <title>The Apostasia genome and the evolution of orchids.</title>
        <authorList>
            <person name="Zhang G.Q."/>
            <person name="Liu K.W."/>
            <person name="Li Z."/>
            <person name="Lohaus R."/>
            <person name="Hsiao Y.Y."/>
            <person name="Niu S.C."/>
            <person name="Wang J.Y."/>
            <person name="Lin Y.C."/>
            <person name="Xu Q."/>
            <person name="Chen L.J."/>
            <person name="Yoshida K."/>
            <person name="Fujiwara S."/>
            <person name="Wang Z.W."/>
            <person name="Zhang Y.Q."/>
            <person name="Mitsuda N."/>
            <person name="Wang M."/>
            <person name="Liu G.H."/>
            <person name="Pecoraro L."/>
            <person name="Huang H.X."/>
            <person name="Xiao X.J."/>
            <person name="Lin M."/>
            <person name="Wu X.Y."/>
            <person name="Wu W.L."/>
            <person name="Chen Y.Y."/>
            <person name="Chang S.B."/>
            <person name="Sakamoto S."/>
            <person name="Ohme-Takagi M."/>
            <person name="Yagi M."/>
            <person name="Zeng S.J."/>
            <person name="Shen C.Y."/>
            <person name="Yeh C.M."/>
            <person name="Luo Y.B."/>
            <person name="Tsai W.C."/>
            <person name="Van de Peer Y."/>
            <person name="Liu Z.J."/>
        </authorList>
    </citation>
    <scope>NUCLEOTIDE SEQUENCE [LARGE SCALE GENOMIC DNA]</scope>
    <source>
        <tissue evidence="1">The whole plant</tissue>
    </source>
</reference>
<accession>A0A2I0WXH9</accession>
<organism evidence="1 2">
    <name type="scientific">Dendrobium catenatum</name>
    <dbReference type="NCBI Taxonomy" id="906689"/>
    <lineage>
        <taxon>Eukaryota</taxon>
        <taxon>Viridiplantae</taxon>
        <taxon>Streptophyta</taxon>
        <taxon>Embryophyta</taxon>
        <taxon>Tracheophyta</taxon>
        <taxon>Spermatophyta</taxon>
        <taxon>Magnoliopsida</taxon>
        <taxon>Liliopsida</taxon>
        <taxon>Asparagales</taxon>
        <taxon>Orchidaceae</taxon>
        <taxon>Epidendroideae</taxon>
        <taxon>Malaxideae</taxon>
        <taxon>Dendrobiinae</taxon>
        <taxon>Dendrobium</taxon>
    </lineage>
</organism>
<protein>
    <submittedName>
        <fullName evidence="1">Uncharacterized protein</fullName>
    </submittedName>
</protein>
<proteinExistence type="predicted"/>
<dbReference type="AlphaFoldDB" id="A0A2I0WXH9"/>
<name>A0A2I0WXH9_9ASPA</name>
<keyword evidence="2" id="KW-1185">Reference proteome</keyword>